<dbReference type="KEGG" id="dfg:B0537_14910"/>
<dbReference type="InterPro" id="IPR050128">
    <property type="entry name" value="Sulfate_adenylyltrnsfr_sub2"/>
</dbReference>
<dbReference type="Gene3D" id="3.40.50.620">
    <property type="entry name" value="HUPs"/>
    <property type="match status" value="1"/>
</dbReference>
<dbReference type="EMBL" id="CP019698">
    <property type="protein sequence ID" value="AQS60250.1"/>
    <property type="molecule type" value="Genomic_DNA"/>
</dbReference>
<dbReference type="InterPro" id="IPR002500">
    <property type="entry name" value="PAPS_reduct_dom"/>
</dbReference>
<accession>A0A1S6IZQ4</accession>
<dbReference type="GO" id="GO:0003824">
    <property type="term" value="F:catalytic activity"/>
    <property type="evidence" value="ECO:0007669"/>
    <property type="project" value="InterPro"/>
</dbReference>
<organism evidence="2 3">
    <name type="scientific">Desulforamulus ferrireducens</name>
    <dbReference type="NCBI Taxonomy" id="1833852"/>
    <lineage>
        <taxon>Bacteria</taxon>
        <taxon>Bacillati</taxon>
        <taxon>Bacillota</taxon>
        <taxon>Clostridia</taxon>
        <taxon>Eubacteriales</taxon>
        <taxon>Peptococcaceae</taxon>
        <taxon>Desulforamulus</taxon>
    </lineage>
</organism>
<dbReference type="PANTHER" id="PTHR43196">
    <property type="entry name" value="SULFATE ADENYLYLTRANSFERASE SUBUNIT 2"/>
    <property type="match status" value="1"/>
</dbReference>
<proteinExistence type="predicted"/>
<name>A0A1S6IZQ4_9FIRM</name>
<dbReference type="AlphaFoldDB" id="A0A1S6IZQ4"/>
<evidence type="ECO:0000259" key="1">
    <source>
        <dbReference type="Pfam" id="PF01507"/>
    </source>
</evidence>
<dbReference type="PANTHER" id="PTHR43196:SF2">
    <property type="entry name" value="PHOSPHOADENOSINE PHOSPHOSULFATE REDUCTASE"/>
    <property type="match status" value="1"/>
</dbReference>
<sequence>MKLQPMTVQKMLDINMTIMDGLAQSAIVFVRNVYEKYLRKVDTTAVAFSGGKDSLVLLDLVQRALDPGDFVVVFSDTTMEISATLDAVEKAKQRWSNLNFITAKSDCDAETTWREFGPPSRVHRWCCTVHKSAPTLLLLKELVKKPSVRALVYDGVRAEESVSRAGYCSVTEGGKHSGQINASPLLKWNSGEIFLYLLQRKIFF</sequence>
<evidence type="ECO:0000313" key="2">
    <source>
        <dbReference type="EMBL" id="AQS60250.1"/>
    </source>
</evidence>
<gene>
    <name evidence="2" type="ORF">B0537_14910</name>
</gene>
<dbReference type="Proteomes" id="UP000189464">
    <property type="component" value="Chromosome"/>
</dbReference>
<feature type="domain" description="Phosphoadenosine phosphosulphate reductase" evidence="1">
    <location>
        <begin position="45"/>
        <end position="202"/>
    </location>
</feature>
<dbReference type="SUPFAM" id="SSF52402">
    <property type="entry name" value="Adenine nucleotide alpha hydrolases-like"/>
    <property type="match status" value="1"/>
</dbReference>
<dbReference type="STRING" id="1833852.B0537_14910"/>
<dbReference type="InterPro" id="IPR014729">
    <property type="entry name" value="Rossmann-like_a/b/a_fold"/>
</dbReference>
<keyword evidence="3" id="KW-1185">Reference proteome</keyword>
<dbReference type="Pfam" id="PF01507">
    <property type="entry name" value="PAPS_reduct"/>
    <property type="match status" value="1"/>
</dbReference>
<protein>
    <recommendedName>
        <fullName evidence="1">Phosphoadenosine phosphosulphate reductase domain-containing protein</fullName>
    </recommendedName>
</protein>
<evidence type="ECO:0000313" key="3">
    <source>
        <dbReference type="Proteomes" id="UP000189464"/>
    </source>
</evidence>
<reference evidence="2 3" key="1">
    <citation type="journal article" date="2016" name="Int. J. Syst. Evol. Microbiol.">
        <title>Desulfotomaculum ferrireducens sp. nov., a moderately thermophilic sulfate-reducing and dissimilatory Fe(III)-reducing bacterium isolated from compost.</title>
        <authorList>
            <person name="Yang G."/>
            <person name="Guo J."/>
            <person name="Zhuang L."/>
            <person name="Yuan Y."/>
            <person name="Zhou S."/>
        </authorList>
    </citation>
    <scope>NUCLEOTIDE SEQUENCE [LARGE SCALE GENOMIC DNA]</scope>
    <source>
        <strain evidence="2 3">GSS09</strain>
    </source>
</reference>